<dbReference type="InterPro" id="IPR000182">
    <property type="entry name" value="GNAT_dom"/>
</dbReference>
<dbReference type="CDD" id="cd04301">
    <property type="entry name" value="NAT_SF"/>
    <property type="match status" value="1"/>
</dbReference>
<dbReference type="Gene3D" id="3.40.630.30">
    <property type="match status" value="1"/>
</dbReference>
<keyword evidence="5" id="KW-1185">Reference proteome</keyword>
<dbReference type="Pfam" id="PF00583">
    <property type="entry name" value="Acetyltransf_1"/>
    <property type="match status" value="1"/>
</dbReference>
<accession>A0A927J0A3</accession>
<dbReference type="AlphaFoldDB" id="A0A927J0A3"/>
<feature type="domain" description="N-acetyltransferase" evidence="3">
    <location>
        <begin position="22"/>
        <end position="165"/>
    </location>
</feature>
<evidence type="ECO:0000256" key="1">
    <source>
        <dbReference type="ARBA" id="ARBA00022679"/>
    </source>
</evidence>
<evidence type="ECO:0000313" key="5">
    <source>
        <dbReference type="Proteomes" id="UP000610846"/>
    </source>
</evidence>
<dbReference type="InterPro" id="IPR016181">
    <property type="entry name" value="Acyl_CoA_acyltransferase"/>
</dbReference>
<dbReference type="GO" id="GO:0016747">
    <property type="term" value="F:acyltransferase activity, transferring groups other than amino-acyl groups"/>
    <property type="evidence" value="ECO:0007669"/>
    <property type="project" value="InterPro"/>
</dbReference>
<dbReference type="PROSITE" id="PS51186">
    <property type="entry name" value="GNAT"/>
    <property type="match status" value="1"/>
</dbReference>
<dbReference type="EMBL" id="JACYHB010000007">
    <property type="protein sequence ID" value="MBD8079500.1"/>
    <property type="molecule type" value="Genomic_DNA"/>
</dbReference>
<gene>
    <name evidence="4" type="ORF">IF651_10585</name>
</gene>
<proteinExistence type="predicted"/>
<dbReference type="Proteomes" id="UP000610846">
    <property type="component" value="Unassembled WGS sequence"/>
</dbReference>
<keyword evidence="1" id="KW-0808">Transferase</keyword>
<reference evidence="4" key="1">
    <citation type="journal article" date="2018" name="Curr. Microbiol.">
        <title>Cellulosimicrobium arenosum sp. nov., Isolated from Marine Sediment Sand.</title>
        <authorList>
            <person name="Oh M."/>
            <person name="Kim J.H."/>
            <person name="Yoon J.H."/>
            <person name="Schumann P."/>
            <person name="Kim W."/>
        </authorList>
    </citation>
    <scope>NUCLEOTIDE SEQUENCE</scope>
    <source>
        <strain evidence="4">KCTC 49039</strain>
    </source>
</reference>
<reference evidence="4" key="2">
    <citation type="submission" date="2020-09" db="EMBL/GenBank/DDBJ databases">
        <authorList>
            <person name="Yu Y."/>
        </authorList>
    </citation>
    <scope>NUCLEOTIDE SEQUENCE</scope>
    <source>
        <strain evidence="4">KCTC 49039</strain>
    </source>
</reference>
<dbReference type="SUPFAM" id="SSF55729">
    <property type="entry name" value="Acyl-CoA N-acyltransferases (Nat)"/>
    <property type="match status" value="1"/>
</dbReference>
<sequence>MPATSHDTTDPTRVTARAGADTTVRRATVADRDALWELVHEIPRHDPARDAFDRSFGPLLRALDTRLVVAELDDRVVGYLLAAQHLTFASNGVVCRIEEIAVAPDARRRGVGRALLADAETWATGIGAARVGLASGMSREFYTSVGYTETAGFFTKALAARDQPA</sequence>
<comment type="caution">
    <text evidence="4">The sequence shown here is derived from an EMBL/GenBank/DDBJ whole genome shotgun (WGS) entry which is preliminary data.</text>
</comment>
<evidence type="ECO:0000313" key="4">
    <source>
        <dbReference type="EMBL" id="MBD8079500.1"/>
    </source>
</evidence>
<dbReference type="RefSeq" id="WP_191829075.1">
    <property type="nucleotide sequence ID" value="NZ_JACYHB010000007.1"/>
</dbReference>
<dbReference type="PANTHER" id="PTHR43877">
    <property type="entry name" value="AMINOALKYLPHOSPHONATE N-ACETYLTRANSFERASE-RELATED-RELATED"/>
    <property type="match status" value="1"/>
</dbReference>
<organism evidence="4 5">
    <name type="scientific">Cellulosimicrobium arenosum</name>
    <dbReference type="NCBI Taxonomy" id="2708133"/>
    <lineage>
        <taxon>Bacteria</taxon>
        <taxon>Bacillati</taxon>
        <taxon>Actinomycetota</taxon>
        <taxon>Actinomycetes</taxon>
        <taxon>Micrococcales</taxon>
        <taxon>Promicromonosporaceae</taxon>
        <taxon>Cellulosimicrobium</taxon>
    </lineage>
</organism>
<name>A0A927J0A3_9MICO</name>
<protein>
    <submittedName>
        <fullName evidence="4">GNAT family N-acetyltransferase</fullName>
    </submittedName>
</protein>
<keyword evidence="2" id="KW-0012">Acyltransferase</keyword>
<evidence type="ECO:0000256" key="2">
    <source>
        <dbReference type="ARBA" id="ARBA00023315"/>
    </source>
</evidence>
<evidence type="ECO:0000259" key="3">
    <source>
        <dbReference type="PROSITE" id="PS51186"/>
    </source>
</evidence>
<dbReference type="InterPro" id="IPR050832">
    <property type="entry name" value="Bact_Acetyltransf"/>
</dbReference>
<dbReference type="PANTHER" id="PTHR43877:SF2">
    <property type="entry name" value="AMINOALKYLPHOSPHONATE N-ACETYLTRANSFERASE-RELATED"/>
    <property type="match status" value="1"/>
</dbReference>